<dbReference type="InterPro" id="IPR001627">
    <property type="entry name" value="Semap_dom"/>
</dbReference>
<dbReference type="GO" id="GO:0045499">
    <property type="term" value="F:chemorepellent activity"/>
    <property type="evidence" value="ECO:0007669"/>
    <property type="project" value="TreeGrafter"/>
</dbReference>
<keyword evidence="4" id="KW-1185">Reference proteome</keyword>
<dbReference type="SUPFAM" id="SSF101912">
    <property type="entry name" value="Sema domain"/>
    <property type="match status" value="1"/>
</dbReference>
<dbReference type="PROSITE" id="PS51004">
    <property type="entry name" value="SEMA"/>
    <property type="match status" value="1"/>
</dbReference>
<feature type="domain" description="Sema" evidence="2">
    <location>
        <begin position="1"/>
        <end position="146"/>
    </location>
</feature>
<dbReference type="GO" id="GO:0030335">
    <property type="term" value="P:positive regulation of cell migration"/>
    <property type="evidence" value="ECO:0007669"/>
    <property type="project" value="TreeGrafter"/>
</dbReference>
<evidence type="ECO:0000256" key="1">
    <source>
        <dbReference type="PROSITE-ProRule" id="PRU00352"/>
    </source>
</evidence>
<dbReference type="PANTHER" id="PTHR11036">
    <property type="entry name" value="SEMAPHORIN"/>
    <property type="match status" value="1"/>
</dbReference>
<name>A0A0N4UXE5_ENTVE</name>
<evidence type="ECO:0000313" key="4">
    <source>
        <dbReference type="Proteomes" id="UP000274131"/>
    </source>
</evidence>
<accession>A0A0N4UXE5</accession>
<dbReference type="Pfam" id="PF01403">
    <property type="entry name" value="Sema"/>
    <property type="match status" value="1"/>
</dbReference>
<dbReference type="OrthoDB" id="9988752at2759"/>
<reference evidence="5" key="1">
    <citation type="submission" date="2017-02" db="UniProtKB">
        <authorList>
            <consortium name="WormBaseParasite"/>
        </authorList>
    </citation>
    <scope>IDENTIFICATION</scope>
</reference>
<proteinExistence type="predicted"/>
<dbReference type="AlphaFoldDB" id="A0A0N4UXE5"/>
<dbReference type="Proteomes" id="UP000274131">
    <property type="component" value="Unassembled WGS sequence"/>
</dbReference>
<dbReference type="GO" id="GO:0005886">
    <property type="term" value="C:plasma membrane"/>
    <property type="evidence" value="ECO:0007669"/>
    <property type="project" value="TreeGrafter"/>
</dbReference>
<reference evidence="3 4" key="2">
    <citation type="submission" date="2018-10" db="EMBL/GenBank/DDBJ databases">
        <authorList>
            <consortium name="Pathogen Informatics"/>
        </authorList>
    </citation>
    <scope>NUCLEOTIDE SEQUENCE [LARGE SCALE GENOMIC DNA]</scope>
</reference>
<dbReference type="STRING" id="51028.A0A0N4UXE5"/>
<dbReference type="GO" id="GO:0071526">
    <property type="term" value="P:semaphorin-plexin signaling pathway"/>
    <property type="evidence" value="ECO:0007669"/>
    <property type="project" value="TreeGrafter"/>
</dbReference>
<sequence length="146" mass="16699">MIKVGSKMHAYFWFYEDDQAKSQVHSAVGRICRSDMGGPRPYQNVWTSFVKSRLKCSNFDKIISTASPVSGRYFGLKESNTVVYAIFKAVLANLSISAICAFDLTRMTEVFQTSSFYRTKTTSLWNEDTVSKYRAGNLLHHFSQFF</sequence>
<protein>
    <submittedName>
        <fullName evidence="5">Sema domain-containing protein</fullName>
    </submittedName>
</protein>
<dbReference type="WBParaSite" id="EVEC_0000220401-mRNA-1">
    <property type="protein sequence ID" value="EVEC_0000220401-mRNA-1"/>
    <property type="gene ID" value="EVEC_0000220401"/>
</dbReference>
<dbReference type="EMBL" id="UXUI01007285">
    <property type="protein sequence ID" value="VDD86765.1"/>
    <property type="molecule type" value="Genomic_DNA"/>
</dbReference>
<dbReference type="GO" id="GO:0007411">
    <property type="term" value="P:axon guidance"/>
    <property type="evidence" value="ECO:0007669"/>
    <property type="project" value="TreeGrafter"/>
</dbReference>
<dbReference type="GO" id="GO:0030215">
    <property type="term" value="F:semaphorin receptor binding"/>
    <property type="evidence" value="ECO:0007669"/>
    <property type="project" value="InterPro"/>
</dbReference>
<dbReference type="Gene3D" id="2.130.10.10">
    <property type="entry name" value="YVTN repeat-like/Quinoprotein amine dehydrogenase"/>
    <property type="match status" value="1"/>
</dbReference>
<organism evidence="5">
    <name type="scientific">Enterobius vermicularis</name>
    <name type="common">Human pinworm</name>
    <dbReference type="NCBI Taxonomy" id="51028"/>
    <lineage>
        <taxon>Eukaryota</taxon>
        <taxon>Metazoa</taxon>
        <taxon>Ecdysozoa</taxon>
        <taxon>Nematoda</taxon>
        <taxon>Chromadorea</taxon>
        <taxon>Rhabditida</taxon>
        <taxon>Spirurina</taxon>
        <taxon>Oxyuridomorpha</taxon>
        <taxon>Oxyuroidea</taxon>
        <taxon>Oxyuridae</taxon>
        <taxon>Enterobius</taxon>
    </lineage>
</organism>
<dbReference type="InterPro" id="IPR036352">
    <property type="entry name" value="Semap_dom_sf"/>
</dbReference>
<gene>
    <name evidence="3" type="ORF">EVEC_LOCUS1908</name>
</gene>
<dbReference type="InterPro" id="IPR027231">
    <property type="entry name" value="Semaphorin"/>
</dbReference>
<evidence type="ECO:0000259" key="2">
    <source>
        <dbReference type="PROSITE" id="PS51004"/>
    </source>
</evidence>
<evidence type="ECO:0000313" key="5">
    <source>
        <dbReference type="WBParaSite" id="EVEC_0000220401-mRNA-1"/>
    </source>
</evidence>
<evidence type="ECO:0000313" key="3">
    <source>
        <dbReference type="EMBL" id="VDD86765.1"/>
    </source>
</evidence>
<dbReference type="PANTHER" id="PTHR11036:SF127">
    <property type="entry name" value="SEMAPHORIN-1A"/>
    <property type="match status" value="1"/>
</dbReference>
<comment type="caution">
    <text evidence="1">Lacks conserved residue(s) required for the propagation of feature annotation.</text>
</comment>
<dbReference type="InterPro" id="IPR015943">
    <property type="entry name" value="WD40/YVTN_repeat-like_dom_sf"/>
</dbReference>